<dbReference type="Proteomes" id="UP000231516">
    <property type="component" value="Unassembled WGS sequence"/>
</dbReference>
<organism evidence="8 9">
    <name type="scientific">Paramylibacter kogurei</name>
    <dbReference type="NCBI Taxonomy" id="1889778"/>
    <lineage>
        <taxon>Bacteria</taxon>
        <taxon>Pseudomonadati</taxon>
        <taxon>Pseudomonadota</taxon>
        <taxon>Alphaproteobacteria</taxon>
        <taxon>Rhodobacterales</taxon>
        <taxon>Paracoccaceae</taxon>
        <taxon>Paramylibacter</taxon>
    </lineage>
</organism>
<dbReference type="NCBIfam" id="TIGR00536">
    <property type="entry name" value="hemK_fam"/>
    <property type="match status" value="1"/>
</dbReference>
<feature type="binding site" evidence="5">
    <location>
        <position position="135"/>
    </location>
    <ligand>
        <name>S-adenosyl-L-methionine</name>
        <dbReference type="ChEBI" id="CHEBI:59789"/>
    </ligand>
</feature>
<gene>
    <name evidence="5" type="primary">prmC</name>
    <name evidence="8" type="ORF">BFP76_07020</name>
</gene>
<dbReference type="InterPro" id="IPR007848">
    <property type="entry name" value="Small_mtfrase_dom"/>
</dbReference>
<dbReference type="SUPFAM" id="SSF53335">
    <property type="entry name" value="S-adenosyl-L-methionine-dependent methyltransferases"/>
    <property type="match status" value="1"/>
</dbReference>
<dbReference type="AlphaFoldDB" id="A0A2G5K6J5"/>
<dbReference type="GO" id="GO:0003676">
    <property type="term" value="F:nucleic acid binding"/>
    <property type="evidence" value="ECO:0007669"/>
    <property type="project" value="InterPro"/>
</dbReference>
<feature type="binding site" evidence="5">
    <location>
        <begin position="178"/>
        <end position="181"/>
    </location>
    <ligand>
        <name>substrate</name>
    </ligand>
</feature>
<dbReference type="GO" id="GO:0032259">
    <property type="term" value="P:methylation"/>
    <property type="evidence" value="ECO:0007669"/>
    <property type="project" value="UniProtKB-KW"/>
</dbReference>
<feature type="binding site" evidence="5">
    <location>
        <position position="178"/>
    </location>
    <ligand>
        <name>S-adenosyl-L-methionine</name>
        <dbReference type="ChEBI" id="CHEBI:59789"/>
    </ligand>
</feature>
<dbReference type="HAMAP" id="MF_02126">
    <property type="entry name" value="RF_methyltr_PrmC"/>
    <property type="match status" value="1"/>
</dbReference>
<dbReference type="NCBIfam" id="TIGR03534">
    <property type="entry name" value="RF_mod_PrmC"/>
    <property type="match status" value="1"/>
</dbReference>
<comment type="catalytic activity">
    <reaction evidence="4 5">
        <text>L-glutaminyl-[peptide chain release factor] + S-adenosyl-L-methionine = N(5)-methyl-L-glutaminyl-[peptide chain release factor] + S-adenosyl-L-homocysteine + H(+)</text>
        <dbReference type="Rhea" id="RHEA:42896"/>
        <dbReference type="Rhea" id="RHEA-COMP:10271"/>
        <dbReference type="Rhea" id="RHEA-COMP:10272"/>
        <dbReference type="ChEBI" id="CHEBI:15378"/>
        <dbReference type="ChEBI" id="CHEBI:30011"/>
        <dbReference type="ChEBI" id="CHEBI:57856"/>
        <dbReference type="ChEBI" id="CHEBI:59789"/>
        <dbReference type="ChEBI" id="CHEBI:61891"/>
        <dbReference type="EC" id="2.1.1.297"/>
    </reaction>
</comment>
<comment type="function">
    <text evidence="5">Methylates the class 1 translation termination release factors RF1/PrfA and RF2/PrfB on the glutamine residue of the universally conserved GGQ motif.</text>
</comment>
<accession>A0A2G5K6J5</accession>
<feature type="binding site" evidence="5">
    <location>
        <position position="164"/>
    </location>
    <ligand>
        <name>S-adenosyl-L-methionine</name>
        <dbReference type="ChEBI" id="CHEBI:59789"/>
    </ligand>
</feature>
<feature type="domain" description="Release factor glutamine methyltransferase N-terminal" evidence="7">
    <location>
        <begin position="15"/>
        <end position="70"/>
    </location>
</feature>
<evidence type="ECO:0000256" key="5">
    <source>
        <dbReference type="HAMAP-Rule" id="MF_02126"/>
    </source>
</evidence>
<evidence type="ECO:0000259" key="6">
    <source>
        <dbReference type="Pfam" id="PF05175"/>
    </source>
</evidence>
<keyword evidence="3 5" id="KW-0949">S-adenosyl-L-methionine</keyword>
<dbReference type="Gene3D" id="3.40.50.150">
    <property type="entry name" value="Vaccinia Virus protein VP39"/>
    <property type="match status" value="1"/>
</dbReference>
<dbReference type="EC" id="2.1.1.297" evidence="5"/>
<feature type="domain" description="Methyltransferase small" evidence="6">
    <location>
        <begin position="99"/>
        <end position="186"/>
    </location>
</feature>
<dbReference type="PANTHER" id="PTHR18895">
    <property type="entry name" value="HEMK METHYLTRANSFERASE"/>
    <property type="match status" value="1"/>
</dbReference>
<keyword evidence="2 5" id="KW-0808">Transferase</keyword>
<proteinExistence type="inferred from homology"/>
<dbReference type="InterPro" id="IPR004556">
    <property type="entry name" value="HemK-like"/>
</dbReference>
<keyword evidence="1 5" id="KW-0489">Methyltransferase</keyword>
<comment type="caution">
    <text evidence="8">The sequence shown here is derived from an EMBL/GenBank/DDBJ whole genome shotgun (WGS) entry which is preliminary data.</text>
</comment>
<feature type="binding site" evidence="5">
    <location>
        <begin position="112"/>
        <end position="116"/>
    </location>
    <ligand>
        <name>S-adenosyl-L-methionine</name>
        <dbReference type="ChEBI" id="CHEBI:59789"/>
    </ligand>
</feature>
<dbReference type="Pfam" id="PF17827">
    <property type="entry name" value="PrmC_N"/>
    <property type="match status" value="1"/>
</dbReference>
<dbReference type="CDD" id="cd02440">
    <property type="entry name" value="AdoMet_MTases"/>
    <property type="match status" value="1"/>
</dbReference>
<evidence type="ECO:0000256" key="4">
    <source>
        <dbReference type="ARBA" id="ARBA00048391"/>
    </source>
</evidence>
<dbReference type="InterPro" id="IPR002052">
    <property type="entry name" value="DNA_methylase_N6_adenine_CS"/>
</dbReference>
<evidence type="ECO:0000313" key="9">
    <source>
        <dbReference type="Proteomes" id="UP000231516"/>
    </source>
</evidence>
<evidence type="ECO:0000256" key="3">
    <source>
        <dbReference type="ARBA" id="ARBA00022691"/>
    </source>
</evidence>
<dbReference type="EMBL" id="MDGM01000012">
    <property type="protein sequence ID" value="PIB25158.1"/>
    <property type="molecule type" value="Genomic_DNA"/>
</dbReference>
<dbReference type="Pfam" id="PF05175">
    <property type="entry name" value="MTS"/>
    <property type="match status" value="1"/>
</dbReference>
<dbReference type="OrthoDB" id="9800643at2"/>
<dbReference type="PROSITE" id="PS00092">
    <property type="entry name" value="N6_MTASE"/>
    <property type="match status" value="1"/>
</dbReference>
<name>A0A2G5K6J5_9RHOB</name>
<dbReference type="Gene3D" id="1.10.8.10">
    <property type="entry name" value="DNA helicase RuvA subunit, C-terminal domain"/>
    <property type="match status" value="1"/>
</dbReference>
<dbReference type="InterPro" id="IPR019874">
    <property type="entry name" value="RF_methyltr_PrmC"/>
</dbReference>
<dbReference type="PANTHER" id="PTHR18895:SF74">
    <property type="entry name" value="MTRF1L RELEASE FACTOR GLUTAMINE METHYLTRANSFERASE"/>
    <property type="match status" value="1"/>
</dbReference>
<evidence type="ECO:0000313" key="8">
    <source>
        <dbReference type="EMBL" id="PIB25158.1"/>
    </source>
</evidence>
<evidence type="ECO:0000256" key="2">
    <source>
        <dbReference type="ARBA" id="ARBA00022679"/>
    </source>
</evidence>
<evidence type="ECO:0000256" key="1">
    <source>
        <dbReference type="ARBA" id="ARBA00022603"/>
    </source>
</evidence>
<dbReference type="InterPro" id="IPR029063">
    <property type="entry name" value="SAM-dependent_MTases_sf"/>
</dbReference>
<sequence>MLDGAGKTLQPILGDDCGRDAQIILAHVLGISTASLRMRSCETVSADQVADFEIKIAQRAAFQPVSQIIGMREFWGREFIVTPDVLDPRPDTETLIEAALELPSPNRILDLGLGTGCILFTLLAEWRDASGVGVDISSDALSVAGRNAQALNVADRADLRLSNWFENIDEKFDLIVSNPPYITASEMNDLSRDVADWEPHVALTPGGDGLDAYRIIAAQASSHLNAGGNLMLEIGWQQSESVSDLLKRHDWSDLRILRDLGGNTRVICAKSPKI</sequence>
<dbReference type="InterPro" id="IPR040758">
    <property type="entry name" value="PrmC_N"/>
</dbReference>
<reference evidence="8 9" key="1">
    <citation type="submission" date="2016-08" db="EMBL/GenBank/DDBJ databases">
        <title>Draft genome of Amylibacter sp. strain 4G11.</title>
        <authorList>
            <person name="Wong S.-K."/>
            <person name="Hamasaki K."/>
            <person name="Yoshizawa S."/>
        </authorList>
    </citation>
    <scope>NUCLEOTIDE SEQUENCE [LARGE SCALE GENOMIC DNA]</scope>
    <source>
        <strain evidence="8 9">4G11</strain>
    </source>
</reference>
<evidence type="ECO:0000259" key="7">
    <source>
        <dbReference type="Pfam" id="PF17827"/>
    </source>
</evidence>
<dbReference type="InterPro" id="IPR050320">
    <property type="entry name" value="N5-glutamine_MTase"/>
</dbReference>
<comment type="similarity">
    <text evidence="5">Belongs to the protein N5-glutamine methyltransferase family. PrmC subfamily.</text>
</comment>
<protein>
    <recommendedName>
        <fullName evidence="5">Release factor glutamine methyltransferase</fullName>
        <shortName evidence="5">RF MTase</shortName>
        <ecNumber evidence="5">2.1.1.297</ecNumber>
    </recommendedName>
    <alternativeName>
        <fullName evidence="5">N5-glutamine methyltransferase PrmC</fullName>
    </alternativeName>
    <alternativeName>
        <fullName evidence="5">Protein-(glutamine-N5) MTase PrmC</fullName>
    </alternativeName>
    <alternativeName>
        <fullName evidence="5">Protein-glutamine N-methyltransferase PrmC</fullName>
    </alternativeName>
</protein>
<dbReference type="GO" id="GO:0102559">
    <property type="term" value="F:peptide chain release factor N(5)-glutamine methyltransferase activity"/>
    <property type="evidence" value="ECO:0007669"/>
    <property type="project" value="UniProtKB-EC"/>
</dbReference>
<keyword evidence="9" id="KW-1185">Reference proteome</keyword>